<keyword evidence="4" id="KW-1185">Reference proteome</keyword>
<evidence type="ECO:0000256" key="2">
    <source>
        <dbReference type="ARBA" id="ARBA00022679"/>
    </source>
</evidence>
<dbReference type="Gene3D" id="3.90.550.10">
    <property type="entry name" value="Spore Coat Polysaccharide Biosynthesis Protein SpsA, Chain A"/>
    <property type="match status" value="1"/>
</dbReference>
<dbReference type="GO" id="GO:0016020">
    <property type="term" value="C:membrane"/>
    <property type="evidence" value="ECO:0007669"/>
    <property type="project" value="InterPro"/>
</dbReference>
<proteinExistence type="inferred from homology"/>
<dbReference type="SUPFAM" id="SSF53448">
    <property type="entry name" value="Nucleotide-diphospho-sugar transferases"/>
    <property type="match status" value="1"/>
</dbReference>
<dbReference type="GO" id="GO:0000030">
    <property type="term" value="F:mannosyltransferase activity"/>
    <property type="evidence" value="ECO:0007669"/>
    <property type="project" value="InterPro"/>
</dbReference>
<reference evidence="3 4" key="1">
    <citation type="journal article" date="2018" name="BMC Genomics">
        <title>The genome of Naegleria lovaniensis, the basis for a comparative approach to unravel pathogenicity factors of the human pathogenic amoeba N. fowleri.</title>
        <authorList>
            <person name="Liechti N."/>
            <person name="Schurch N."/>
            <person name="Bruggmann R."/>
            <person name="Wittwer M."/>
        </authorList>
    </citation>
    <scope>NUCLEOTIDE SEQUENCE [LARGE SCALE GENOMIC DNA]</scope>
    <source>
        <strain evidence="3 4">ATCC 30569</strain>
    </source>
</reference>
<evidence type="ECO:0000256" key="1">
    <source>
        <dbReference type="ARBA" id="ARBA00007677"/>
    </source>
</evidence>
<name>A0AA88KMB3_NAELO</name>
<dbReference type="RefSeq" id="XP_044550776.1">
    <property type="nucleotide sequence ID" value="XM_044691168.1"/>
</dbReference>
<evidence type="ECO:0008006" key="5">
    <source>
        <dbReference type="Google" id="ProtNLM"/>
    </source>
</evidence>
<evidence type="ECO:0000313" key="4">
    <source>
        <dbReference type="Proteomes" id="UP000816034"/>
    </source>
</evidence>
<sequence>MIRKASSSRNNNYFHLSKDNTSLKSAQGDDECITENNSLQQEIQSLTRVLNAWKFPNGPLYQKTESTIVFGTQPSNPSSLISNHYKAKLQTNPQNGPLPINMYEDFRLQLEKKNSWNSMTSGRWKLTSKQYEENKKWSPRIREFVADYRSHWGLNSLTNEFTDHVYYEPNWNVLAKCPSNEKDYETSLTINPLTGKRKQLGVYVVMTDFSKNKVHREGEFDRGIRIDLYGAIINWKDNVFKHFPHPFIIFHYGKLLEAVKQFVEMELAPLNMTVTFVEISTQTFLKRNTDGKPWRNADINYKHFWGMNKFYTHDLFAHPLMKGFEYYMRFDDDFRLMEPFKYDIFKFMEENNLQVGYSCLGMPDHASGFWSGHLHERIWSYFLRQGVLPLEEMKTAGKWGQADTIH</sequence>
<gene>
    <name evidence="3" type="ORF">C9374_001819</name>
</gene>
<evidence type="ECO:0000313" key="3">
    <source>
        <dbReference type="EMBL" id="KAG2386784.1"/>
    </source>
</evidence>
<feature type="non-terminal residue" evidence="3">
    <location>
        <position position="406"/>
    </location>
</feature>
<dbReference type="AlphaFoldDB" id="A0AA88KMB3"/>
<dbReference type="InterPro" id="IPR002685">
    <property type="entry name" value="Glyco_trans_15"/>
</dbReference>
<dbReference type="InterPro" id="IPR029044">
    <property type="entry name" value="Nucleotide-diphossugar_trans"/>
</dbReference>
<comment type="similarity">
    <text evidence="1">Belongs to the glycosyltransferase 15 family.</text>
</comment>
<dbReference type="Pfam" id="PF01793">
    <property type="entry name" value="Glyco_transf_15"/>
    <property type="match status" value="1"/>
</dbReference>
<accession>A0AA88KMB3</accession>
<organism evidence="3 4">
    <name type="scientific">Naegleria lovaniensis</name>
    <name type="common">Amoeba</name>
    <dbReference type="NCBI Taxonomy" id="51637"/>
    <lineage>
        <taxon>Eukaryota</taxon>
        <taxon>Discoba</taxon>
        <taxon>Heterolobosea</taxon>
        <taxon>Tetramitia</taxon>
        <taxon>Eutetramitia</taxon>
        <taxon>Vahlkampfiidae</taxon>
        <taxon>Naegleria</taxon>
    </lineage>
</organism>
<keyword evidence="2" id="KW-0808">Transferase</keyword>
<dbReference type="GeneID" id="68094275"/>
<dbReference type="EMBL" id="PYSW02000014">
    <property type="protein sequence ID" value="KAG2386784.1"/>
    <property type="molecule type" value="Genomic_DNA"/>
</dbReference>
<dbReference type="Proteomes" id="UP000816034">
    <property type="component" value="Unassembled WGS sequence"/>
</dbReference>
<protein>
    <recommendedName>
        <fullName evidence="5">Hexosyltransferase</fullName>
    </recommendedName>
</protein>
<comment type="caution">
    <text evidence="3">The sequence shown here is derived from an EMBL/GenBank/DDBJ whole genome shotgun (WGS) entry which is preliminary data.</text>
</comment>